<feature type="compositionally biased region" description="Polar residues" evidence="1">
    <location>
        <begin position="83"/>
        <end position="99"/>
    </location>
</feature>
<dbReference type="Proteomes" id="UP001416858">
    <property type="component" value="Unassembled WGS sequence"/>
</dbReference>
<reference evidence="2 3" key="1">
    <citation type="submission" date="2024-02" db="EMBL/GenBank/DDBJ databases">
        <title>Rhodopirellula caenicola NBRC 110016.</title>
        <authorList>
            <person name="Ichikawa N."/>
            <person name="Katano-Makiyama Y."/>
            <person name="Hidaka K."/>
        </authorList>
    </citation>
    <scope>NUCLEOTIDE SEQUENCE [LARGE SCALE GENOMIC DNA]</scope>
    <source>
        <strain evidence="2 3">NBRC 110016</strain>
    </source>
</reference>
<dbReference type="EMBL" id="BAABRO010000002">
    <property type="protein sequence ID" value="GAA5505667.1"/>
    <property type="molecule type" value="Genomic_DNA"/>
</dbReference>
<name>A0ABP9VKG9_9BACT</name>
<evidence type="ECO:0000256" key="1">
    <source>
        <dbReference type="SAM" id="MobiDB-lite"/>
    </source>
</evidence>
<evidence type="ECO:0000313" key="2">
    <source>
        <dbReference type="EMBL" id="GAA5505667.1"/>
    </source>
</evidence>
<organism evidence="2 3">
    <name type="scientific">Novipirellula caenicola</name>
    <dbReference type="NCBI Taxonomy" id="1536901"/>
    <lineage>
        <taxon>Bacteria</taxon>
        <taxon>Pseudomonadati</taxon>
        <taxon>Planctomycetota</taxon>
        <taxon>Planctomycetia</taxon>
        <taxon>Pirellulales</taxon>
        <taxon>Pirellulaceae</taxon>
        <taxon>Novipirellula</taxon>
    </lineage>
</organism>
<keyword evidence="3" id="KW-1185">Reference proteome</keyword>
<accession>A0ABP9VKG9</accession>
<comment type="caution">
    <text evidence="2">The sequence shown here is derived from an EMBL/GenBank/DDBJ whole genome shotgun (WGS) entry which is preliminary data.</text>
</comment>
<sequence>MDYAGKAGCGLILIHPIGDCHYDPRGTEFFDLTSDFARVLRESTSQSTTKPLCNGLNRESILQKKNASFGCEGHKPSEAPMNRSLSNRGGLTQQNLTQRNGVLQRLQHACH</sequence>
<proteinExistence type="predicted"/>
<gene>
    <name evidence="2" type="ORF">Rcae01_01112</name>
</gene>
<evidence type="ECO:0000313" key="3">
    <source>
        <dbReference type="Proteomes" id="UP001416858"/>
    </source>
</evidence>
<feature type="region of interest" description="Disordered" evidence="1">
    <location>
        <begin position="72"/>
        <end position="99"/>
    </location>
</feature>
<protein>
    <submittedName>
        <fullName evidence="2">Uncharacterized protein</fullName>
    </submittedName>
</protein>